<keyword evidence="2" id="KW-1185">Reference proteome</keyword>
<dbReference type="Proteomes" id="UP001153332">
    <property type="component" value="Unassembled WGS sequence"/>
</dbReference>
<evidence type="ECO:0000313" key="2">
    <source>
        <dbReference type="Proteomes" id="UP001153332"/>
    </source>
</evidence>
<dbReference type="EMBL" id="JAPUUL010001045">
    <property type="protein sequence ID" value="KAJ8128505.1"/>
    <property type="molecule type" value="Genomic_DNA"/>
</dbReference>
<sequence length="175" mass="17524">MISTRHLATAILLAQGIAGGVVSRTQPNLKNDDACAETGTALYFISNDTPNTIIALPIGEDGTLSKGTITPAGGNGSVSFHGEVGVPAKPDTLISQSAVAIAGQHLFTVNAGSNTVSMFAISPKDPLNLKPVGSPAPVPGEFPNTVAASAKNSLVCTAMSGAVAGISRVHSPHDG</sequence>
<gene>
    <name evidence="1" type="ORF">O1611_g5126</name>
</gene>
<reference evidence="1" key="1">
    <citation type="submission" date="2022-12" db="EMBL/GenBank/DDBJ databases">
        <title>Genome Sequence of Lasiodiplodia mahajangana.</title>
        <authorList>
            <person name="Buettner E."/>
        </authorList>
    </citation>
    <scope>NUCLEOTIDE SEQUENCE</scope>
    <source>
        <strain evidence="1">VT137</strain>
    </source>
</reference>
<accession>A0ACC2JM09</accession>
<name>A0ACC2JM09_9PEZI</name>
<organism evidence="1 2">
    <name type="scientific">Lasiodiplodia mahajangana</name>
    <dbReference type="NCBI Taxonomy" id="1108764"/>
    <lineage>
        <taxon>Eukaryota</taxon>
        <taxon>Fungi</taxon>
        <taxon>Dikarya</taxon>
        <taxon>Ascomycota</taxon>
        <taxon>Pezizomycotina</taxon>
        <taxon>Dothideomycetes</taxon>
        <taxon>Dothideomycetes incertae sedis</taxon>
        <taxon>Botryosphaeriales</taxon>
        <taxon>Botryosphaeriaceae</taxon>
        <taxon>Lasiodiplodia</taxon>
    </lineage>
</organism>
<protein>
    <submittedName>
        <fullName evidence="1">Uncharacterized protein</fullName>
    </submittedName>
</protein>
<evidence type="ECO:0000313" key="1">
    <source>
        <dbReference type="EMBL" id="KAJ8128505.1"/>
    </source>
</evidence>
<proteinExistence type="predicted"/>
<comment type="caution">
    <text evidence="1">The sequence shown here is derived from an EMBL/GenBank/DDBJ whole genome shotgun (WGS) entry which is preliminary data.</text>
</comment>